<sequence>MRFGVAETKPAVAVRDTARPTATAPGPATHVVAVPYTAAFRARHVSRMPPSKSATTLDRR</sequence>
<organism evidence="1 2">
    <name type="scientific">Nocardia mexicana</name>
    <dbReference type="NCBI Taxonomy" id="279262"/>
    <lineage>
        <taxon>Bacteria</taxon>
        <taxon>Bacillati</taxon>
        <taxon>Actinomycetota</taxon>
        <taxon>Actinomycetes</taxon>
        <taxon>Mycobacteriales</taxon>
        <taxon>Nocardiaceae</taxon>
        <taxon>Nocardia</taxon>
    </lineage>
</organism>
<dbReference type="STRING" id="1210089.GCA_001613165_04521"/>
<comment type="caution">
    <text evidence="1">The sequence shown here is derived from an EMBL/GenBank/DDBJ whole genome shotgun (WGS) entry which is preliminary data.</text>
</comment>
<dbReference type="Proteomes" id="UP000255355">
    <property type="component" value="Unassembled WGS sequence"/>
</dbReference>
<protein>
    <submittedName>
        <fullName evidence="1">Uncharacterized protein</fullName>
    </submittedName>
</protein>
<accession>A0A370GY34</accession>
<gene>
    <name evidence="1" type="ORF">DFR68_108403</name>
</gene>
<name>A0A370GY34_9NOCA</name>
<reference evidence="1 2" key="1">
    <citation type="submission" date="2018-07" db="EMBL/GenBank/DDBJ databases">
        <title>Genomic Encyclopedia of Type Strains, Phase IV (KMG-IV): sequencing the most valuable type-strain genomes for metagenomic binning, comparative biology and taxonomic classification.</title>
        <authorList>
            <person name="Goeker M."/>
        </authorList>
    </citation>
    <scope>NUCLEOTIDE SEQUENCE [LARGE SCALE GENOMIC DNA]</scope>
    <source>
        <strain evidence="1 2">DSM 44952</strain>
    </source>
</reference>
<evidence type="ECO:0000313" key="1">
    <source>
        <dbReference type="EMBL" id="RDI48567.1"/>
    </source>
</evidence>
<dbReference type="AlphaFoldDB" id="A0A370GY34"/>
<proteinExistence type="predicted"/>
<evidence type="ECO:0000313" key="2">
    <source>
        <dbReference type="Proteomes" id="UP000255355"/>
    </source>
</evidence>
<dbReference type="EMBL" id="QQAZ01000008">
    <property type="protein sequence ID" value="RDI48567.1"/>
    <property type="molecule type" value="Genomic_DNA"/>
</dbReference>
<keyword evidence="2" id="KW-1185">Reference proteome</keyword>